<gene>
    <name evidence="3" type="ORF">A7D17_15940</name>
    <name evidence="2" type="ORF">VB146_05220</name>
</gene>
<organism evidence="3 4">
    <name type="scientific">Xanthomonas floridensis</name>
    <dbReference type="NCBI Taxonomy" id="1843580"/>
    <lineage>
        <taxon>Bacteria</taxon>
        <taxon>Pseudomonadati</taxon>
        <taxon>Pseudomonadota</taxon>
        <taxon>Gammaproteobacteria</taxon>
        <taxon>Lysobacterales</taxon>
        <taxon>Lysobacteraceae</taxon>
        <taxon>Xanthomonas</taxon>
    </lineage>
</organism>
<dbReference type="STRING" id="1843580.A7D17_15940"/>
<dbReference type="AlphaFoldDB" id="A0A1A9MC93"/>
<evidence type="ECO:0000256" key="1">
    <source>
        <dbReference type="SAM" id="Phobius"/>
    </source>
</evidence>
<keyword evidence="1" id="KW-0812">Transmembrane</keyword>
<reference evidence="3 4" key="1">
    <citation type="submission" date="2016-05" db="EMBL/GenBank/DDBJ databases">
        <title>Pathogenic, phenotypic and molecular characterisation of Xanthomonas nasturtii sp. nov. and Xanthomonas floridensis sp. nov., new species of Xanthomonas associated with watercress production in Florida.</title>
        <authorList>
            <person name="Vicente J.G."/>
            <person name="Rothwell S."/>
            <person name="Holub E.B."/>
            <person name="Studholme D.J."/>
        </authorList>
    </citation>
    <scope>NUCLEOTIDE SEQUENCE [LARGE SCALE GENOMIC DNA]</scope>
    <source>
        <strain evidence="3 4">WHRI 8848</strain>
    </source>
</reference>
<dbReference type="Proteomes" id="UP000077659">
    <property type="component" value="Unassembled WGS sequence"/>
</dbReference>
<sequence length="60" mass="6673">MAVAPNWFLIAGAACGVASTIAWVTALLLFSVQRWRTRRQRRALKILEQLAQTTSESGQQ</sequence>
<name>A0A1A9MC93_9XANT</name>
<keyword evidence="1" id="KW-1133">Transmembrane helix</keyword>
<proteinExistence type="predicted"/>
<dbReference type="EMBL" id="JAYFSO010000005">
    <property type="protein sequence ID" value="MEA5123278.1"/>
    <property type="molecule type" value="Genomic_DNA"/>
</dbReference>
<comment type="caution">
    <text evidence="3">The sequence shown here is derived from an EMBL/GenBank/DDBJ whole genome shotgun (WGS) entry which is preliminary data.</text>
</comment>
<evidence type="ECO:0008006" key="6">
    <source>
        <dbReference type="Google" id="ProtNLM"/>
    </source>
</evidence>
<reference evidence="2 5" key="2">
    <citation type="submission" date="2023-12" db="EMBL/GenBank/DDBJ databases">
        <title>Genome sequencing of Xanthomonas floridensis.</title>
        <authorList>
            <person name="Greer S."/>
            <person name="Harrison J."/>
            <person name="Grant M."/>
            <person name="Vicente J."/>
            <person name="Studholme D."/>
        </authorList>
    </citation>
    <scope>NUCLEOTIDE SEQUENCE [LARGE SCALE GENOMIC DNA]</scope>
    <source>
        <strain evidence="2 5">WHRI 8848</strain>
    </source>
</reference>
<evidence type="ECO:0000313" key="2">
    <source>
        <dbReference type="EMBL" id="MEA5123278.1"/>
    </source>
</evidence>
<feature type="transmembrane region" description="Helical" evidence="1">
    <location>
        <begin position="6"/>
        <end position="32"/>
    </location>
</feature>
<evidence type="ECO:0000313" key="3">
    <source>
        <dbReference type="EMBL" id="OAG67679.1"/>
    </source>
</evidence>
<dbReference type="RefSeq" id="WP_064508830.1">
    <property type="nucleotide sequence ID" value="NZ_JAYFSN010000017.1"/>
</dbReference>
<keyword evidence="5" id="KW-1185">Reference proteome</keyword>
<dbReference type="Proteomes" id="UP001303614">
    <property type="component" value="Unassembled WGS sequence"/>
</dbReference>
<evidence type="ECO:0000313" key="4">
    <source>
        <dbReference type="Proteomes" id="UP000077659"/>
    </source>
</evidence>
<evidence type="ECO:0000313" key="5">
    <source>
        <dbReference type="Proteomes" id="UP001303614"/>
    </source>
</evidence>
<keyword evidence="1" id="KW-0472">Membrane</keyword>
<dbReference type="EMBL" id="LXNG01000014">
    <property type="protein sequence ID" value="OAG67679.1"/>
    <property type="molecule type" value="Genomic_DNA"/>
</dbReference>
<accession>A0A1A9MC93</accession>
<protein>
    <recommendedName>
        <fullName evidence="6">Lipopolysaccharide assembly protein A domain-containing protein</fullName>
    </recommendedName>
</protein>